<gene>
    <name evidence="1" type="ORF">NZ35_23050</name>
</gene>
<dbReference type="AlphaFoldDB" id="A0A0A6FE04"/>
<dbReference type="Proteomes" id="UP000030564">
    <property type="component" value="Unassembled WGS sequence"/>
</dbReference>
<dbReference type="PATRIC" id="fig|587753.9.peg.3278"/>
<organism evidence="1 2">
    <name type="scientific">Pseudomonas chlororaphis</name>
    <dbReference type="NCBI Taxonomy" id="587753"/>
    <lineage>
        <taxon>Bacteria</taxon>
        <taxon>Pseudomonadati</taxon>
        <taxon>Pseudomonadota</taxon>
        <taxon>Gammaproteobacteria</taxon>
        <taxon>Pseudomonadales</taxon>
        <taxon>Pseudomonadaceae</taxon>
        <taxon>Pseudomonas</taxon>
    </lineage>
</organism>
<reference evidence="1 2" key="1">
    <citation type="submission" date="2014-10" db="EMBL/GenBank/DDBJ databases">
        <title>Draft genome sequence of Pseudomonas chlororaphis EA105.</title>
        <authorList>
            <person name="McCully L.M."/>
            <person name="Bitzer A.S."/>
            <person name="Spence C."/>
            <person name="Bais H."/>
            <person name="Silby M.W."/>
        </authorList>
    </citation>
    <scope>NUCLEOTIDE SEQUENCE [LARGE SCALE GENOMIC DNA]</scope>
    <source>
        <strain evidence="1 2">EA105</strain>
    </source>
</reference>
<name>A0A0A6FE04_9PSED</name>
<evidence type="ECO:0008006" key="3">
    <source>
        <dbReference type="Google" id="ProtNLM"/>
    </source>
</evidence>
<dbReference type="OrthoDB" id="6895414at2"/>
<dbReference type="EMBL" id="JSFK01000027">
    <property type="protein sequence ID" value="KHA71011.1"/>
    <property type="molecule type" value="Genomic_DNA"/>
</dbReference>
<evidence type="ECO:0000313" key="2">
    <source>
        <dbReference type="Proteomes" id="UP000030564"/>
    </source>
</evidence>
<comment type="caution">
    <text evidence="1">The sequence shown here is derived from an EMBL/GenBank/DDBJ whole genome shotgun (WGS) entry which is preliminary data.</text>
</comment>
<sequence length="120" mass="14432">MKKIYEIVDIKNLLFVFDIENTHDMERERLIAEKNVNDPQQLTELFDTLLKPEFYEYTDTEQESLIGTVHHFLMTNDSFDLVFNRMTTYFGQEVADRPYFMGVLLRCLTKYRNEKKDFGQ</sequence>
<protein>
    <recommendedName>
        <fullName evidence="3">CdiI immunity protein domain-containing protein</fullName>
    </recommendedName>
</protein>
<evidence type="ECO:0000313" key="1">
    <source>
        <dbReference type="EMBL" id="KHA71011.1"/>
    </source>
</evidence>
<accession>A0A0A6FE04</accession>
<proteinExistence type="predicted"/>